<evidence type="ECO:0000313" key="3">
    <source>
        <dbReference type="Proteomes" id="UP001168540"/>
    </source>
</evidence>
<dbReference type="SUPFAM" id="SSF56281">
    <property type="entry name" value="Metallo-hydrolase/oxidoreductase"/>
    <property type="match status" value="1"/>
</dbReference>
<feature type="domain" description="Metallo-beta-lactamase" evidence="1">
    <location>
        <begin position="51"/>
        <end position="228"/>
    </location>
</feature>
<accession>A0ABT7XHZ4</accession>
<sequence>MTQTVDLTILGCGSSSGTPAIGCSCPTCTSPDPKNRRTRCSAYLKVNGLGVLIDTGPDLRQQALREGITQVDMVLYTHPHADHLNGIDDLRAFCYVKKGAVHLFGNEFTMNNITERFGYTLSAPTPQWDMPVLLAKAVSGPFEFGDVTFTPIPLEHGSWPCAGWRVGNVAWLTDLSAIPETSLALLDGLEVLFLDCLRNMPYKSHLGVEQSFEWAERIGAKRTVLIHMTHGLEYHELSSRCPTGIEVGYDGLSVSVSLPT</sequence>
<dbReference type="Gene3D" id="3.60.15.10">
    <property type="entry name" value="Ribonuclease Z/Hydroxyacylglutathione hydrolase-like"/>
    <property type="match status" value="1"/>
</dbReference>
<proteinExistence type="predicted"/>
<organism evidence="2 3">
    <name type="scientific">Crenobacter oryzisoli</name>
    <dbReference type="NCBI Taxonomy" id="3056844"/>
    <lineage>
        <taxon>Bacteria</taxon>
        <taxon>Pseudomonadati</taxon>
        <taxon>Pseudomonadota</taxon>
        <taxon>Betaproteobacteria</taxon>
        <taxon>Neisseriales</taxon>
        <taxon>Neisseriaceae</taxon>
        <taxon>Crenobacter</taxon>
    </lineage>
</organism>
<evidence type="ECO:0000259" key="1">
    <source>
        <dbReference type="Pfam" id="PF12706"/>
    </source>
</evidence>
<dbReference type="RefSeq" id="WP_289827912.1">
    <property type="nucleotide sequence ID" value="NZ_JAUEDK010000001.1"/>
</dbReference>
<evidence type="ECO:0000313" key="2">
    <source>
        <dbReference type="EMBL" id="MDN0073392.1"/>
    </source>
</evidence>
<dbReference type="Pfam" id="PF12706">
    <property type="entry name" value="Lactamase_B_2"/>
    <property type="match status" value="1"/>
</dbReference>
<dbReference type="EMBL" id="JAUEDK010000001">
    <property type="protein sequence ID" value="MDN0073392.1"/>
    <property type="molecule type" value="Genomic_DNA"/>
</dbReference>
<gene>
    <name evidence="2" type="ORF">QU481_00570</name>
</gene>
<comment type="caution">
    <text evidence="2">The sequence shown here is derived from an EMBL/GenBank/DDBJ whole genome shotgun (WGS) entry which is preliminary data.</text>
</comment>
<dbReference type="CDD" id="cd16279">
    <property type="entry name" value="metallo-hydrolase-like_MBL-fold"/>
    <property type="match status" value="1"/>
</dbReference>
<keyword evidence="3" id="KW-1185">Reference proteome</keyword>
<dbReference type="Proteomes" id="UP001168540">
    <property type="component" value="Unassembled WGS sequence"/>
</dbReference>
<protein>
    <submittedName>
        <fullName evidence="2">MBL fold metallo-hydrolase</fullName>
    </submittedName>
</protein>
<reference evidence="2" key="1">
    <citation type="submission" date="2023-06" db="EMBL/GenBank/DDBJ databases">
        <authorList>
            <person name="Zhang S."/>
        </authorList>
    </citation>
    <scope>NUCLEOTIDE SEQUENCE</scope>
    <source>
        <strain evidence="2">SG2303</strain>
    </source>
</reference>
<name>A0ABT7XHZ4_9NEIS</name>
<dbReference type="PANTHER" id="PTHR42663:SF6">
    <property type="entry name" value="HYDROLASE C777.06C-RELATED"/>
    <property type="match status" value="1"/>
</dbReference>
<dbReference type="PANTHER" id="PTHR42663">
    <property type="entry name" value="HYDROLASE C777.06C-RELATED-RELATED"/>
    <property type="match status" value="1"/>
</dbReference>
<dbReference type="InterPro" id="IPR036866">
    <property type="entry name" value="RibonucZ/Hydroxyglut_hydro"/>
</dbReference>
<dbReference type="InterPro" id="IPR001279">
    <property type="entry name" value="Metallo-B-lactamas"/>
</dbReference>